<dbReference type="InterPro" id="IPR003594">
    <property type="entry name" value="HATPase_dom"/>
</dbReference>
<dbReference type="Gene3D" id="3.30.565.10">
    <property type="entry name" value="Histidine kinase-like ATPase, C-terminal domain"/>
    <property type="match status" value="1"/>
</dbReference>
<sequence>IYDSPARLYPVFINLINNSRYWLNTTSEESKIILLDYRDNEVIVADDGPGVDLVDIESLFTLFFTKKQRGGRGVGLYLCKSNLALSGHSIRYVTNQDEKCLSGANFAIRFGGLK</sequence>
<reference evidence="2 3" key="1">
    <citation type="submission" date="2018-06" db="EMBL/GenBank/DDBJ databases">
        <title>Draft genome sequences of nine Vibrio sp. clinical isolates from across the United States representing the closest known relative of Vibrio cholerae.</title>
        <authorList>
            <person name="Islam M.T."/>
            <person name="Liang K."/>
            <person name="Im M.S."/>
            <person name="Winkjer J."/>
            <person name="Busby S."/>
            <person name="Batra D."/>
            <person name="Rowe L."/>
            <person name="Tarr C.L."/>
            <person name="Boucher Y."/>
        </authorList>
    </citation>
    <scope>NUCLEOTIDE SEQUENCE [LARGE SCALE GENOMIC DNA]</scope>
    <source>
        <strain evidence="2 3">2016V-1114</strain>
    </source>
</reference>
<name>A0AAX1QME5_9VIBR</name>
<dbReference type="Pfam" id="PF02518">
    <property type="entry name" value="HATPase_c"/>
    <property type="match status" value="1"/>
</dbReference>
<dbReference type="EMBL" id="QKKS01000052">
    <property type="protein sequence ID" value="RBM75041.1"/>
    <property type="molecule type" value="Genomic_DNA"/>
</dbReference>
<dbReference type="PROSITE" id="PS50109">
    <property type="entry name" value="HIS_KIN"/>
    <property type="match status" value="1"/>
</dbReference>
<feature type="domain" description="Histidine kinase" evidence="1">
    <location>
        <begin position="1"/>
        <end position="114"/>
    </location>
</feature>
<gene>
    <name evidence="2" type="ORF">DLR70_16910</name>
</gene>
<comment type="caution">
    <text evidence="2">The sequence shown here is derived from an EMBL/GenBank/DDBJ whole genome shotgun (WGS) entry which is preliminary data.</text>
</comment>
<protein>
    <submittedName>
        <fullName evidence="2">Signal transduction protein</fullName>
    </submittedName>
</protein>
<evidence type="ECO:0000313" key="2">
    <source>
        <dbReference type="EMBL" id="RBM75041.1"/>
    </source>
</evidence>
<evidence type="ECO:0000313" key="3">
    <source>
        <dbReference type="Proteomes" id="UP000252427"/>
    </source>
</evidence>
<proteinExistence type="predicted"/>
<organism evidence="2 3">
    <name type="scientific">Vibrio paracholerae</name>
    <dbReference type="NCBI Taxonomy" id="650003"/>
    <lineage>
        <taxon>Bacteria</taxon>
        <taxon>Pseudomonadati</taxon>
        <taxon>Pseudomonadota</taxon>
        <taxon>Gammaproteobacteria</taxon>
        <taxon>Vibrionales</taxon>
        <taxon>Vibrionaceae</taxon>
        <taxon>Vibrio</taxon>
    </lineage>
</organism>
<dbReference type="SUPFAM" id="SSF55874">
    <property type="entry name" value="ATPase domain of HSP90 chaperone/DNA topoisomerase II/histidine kinase"/>
    <property type="match status" value="1"/>
</dbReference>
<dbReference type="AlphaFoldDB" id="A0AAX1QME5"/>
<accession>A0AAX1QME5</accession>
<dbReference type="RefSeq" id="WP_146779376.1">
    <property type="nucleotide sequence ID" value="NZ_CAWQJG010000048.1"/>
</dbReference>
<dbReference type="InterPro" id="IPR005467">
    <property type="entry name" value="His_kinase_dom"/>
</dbReference>
<dbReference type="SMART" id="SM00387">
    <property type="entry name" value="HATPase_c"/>
    <property type="match status" value="1"/>
</dbReference>
<dbReference type="InterPro" id="IPR036890">
    <property type="entry name" value="HATPase_C_sf"/>
</dbReference>
<evidence type="ECO:0000259" key="1">
    <source>
        <dbReference type="PROSITE" id="PS50109"/>
    </source>
</evidence>
<feature type="non-terminal residue" evidence="2">
    <location>
        <position position="1"/>
    </location>
</feature>
<dbReference type="Proteomes" id="UP000252427">
    <property type="component" value="Unassembled WGS sequence"/>
</dbReference>